<reference evidence="1 2" key="1">
    <citation type="journal article" date="2019" name="Nat. Microbiol.">
        <title>Mediterranean grassland soil C-N compound turnover is dependent on rainfall and depth, and is mediated by genomically divergent microorganisms.</title>
        <authorList>
            <person name="Diamond S."/>
            <person name="Andeer P.F."/>
            <person name="Li Z."/>
            <person name="Crits-Christoph A."/>
            <person name="Burstein D."/>
            <person name="Anantharaman K."/>
            <person name="Lane K.R."/>
            <person name="Thomas B.C."/>
            <person name="Pan C."/>
            <person name="Northen T.R."/>
            <person name="Banfield J.F."/>
        </authorList>
    </citation>
    <scope>NUCLEOTIDE SEQUENCE [LARGE SCALE GENOMIC DNA]</scope>
    <source>
        <strain evidence="1">NP_6</strain>
    </source>
</reference>
<sequence>MAQDGATLISKTVLGGRTVITRLRLIARLWLIPAALAAAVLGSGPAPARGACSAPLFAYRHGAVFFSERGRVERVRVELADTDDRMEIGLMCRTALAPDAGMLFLFSASTSTPFWMKNTLIPLSIAFIDSNWRIVKIMEMPTAPDPALGPFATYGPEKPYRYALEVNAGYFTRHALDDGAEVRFEPQEGGRSHPPLSLQ</sequence>
<comment type="caution">
    <text evidence="1">The sequence shown here is derived from an EMBL/GenBank/DDBJ whole genome shotgun (WGS) entry which is preliminary data.</text>
</comment>
<organism evidence="1 2">
    <name type="scientific">Candidatus Segetimicrobium genomatis</name>
    <dbReference type="NCBI Taxonomy" id="2569760"/>
    <lineage>
        <taxon>Bacteria</taxon>
        <taxon>Bacillati</taxon>
        <taxon>Candidatus Sysuimicrobiota</taxon>
        <taxon>Candidatus Sysuimicrobiia</taxon>
        <taxon>Candidatus Sysuimicrobiales</taxon>
        <taxon>Candidatus Segetimicrobiaceae</taxon>
        <taxon>Candidatus Segetimicrobium</taxon>
    </lineage>
</organism>
<dbReference type="Proteomes" id="UP000318093">
    <property type="component" value="Unassembled WGS sequence"/>
</dbReference>
<evidence type="ECO:0000313" key="2">
    <source>
        <dbReference type="Proteomes" id="UP000318093"/>
    </source>
</evidence>
<evidence type="ECO:0000313" key="1">
    <source>
        <dbReference type="EMBL" id="TMI79601.1"/>
    </source>
</evidence>
<protein>
    <submittedName>
        <fullName evidence="1">DUF192 domain-containing protein</fullName>
    </submittedName>
</protein>
<dbReference type="InterPro" id="IPR003795">
    <property type="entry name" value="DUF192"/>
</dbReference>
<dbReference type="Pfam" id="PF02643">
    <property type="entry name" value="DUF192"/>
    <property type="match status" value="1"/>
</dbReference>
<proteinExistence type="predicted"/>
<gene>
    <name evidence="1" type="ORF">E6H03_09905</name>
</gene>
<dbReference type="AlphaFoldDB" id="A0A537J7T1"/>
<dbReference type="Gene3D" id="2.60.120.1140">
    <property type="entry name" value="Protein of unknown function DUF192"/>
    <property type="match status" value="1"/>
</dbReference>
<dbReference type="PANTHER" id="PTHR37953">
    <property type="entry name" value="UPF0127 PROTEIN MJ1496"/>
    <property type="match status" value="1"/>
</dbReference>
<dbReference type="PANTHER" id="PTHR37953:SF1">
    <property type="entry name" value="UPF0127 PROTEIN MJ1496"/>
    <property type="match status" value="1"/>
</dbReference>
<name>A0A537J7T1_9BACT</name>
<dbReference type="EMBL" id="VBAN01000315">
    <property type="protein sequence ID" value="TMI79601.1"/>
    <property type="molecule type" value="Genomic_DNA"/>
</dbReference>
<accession>A0A537J7T1</accession>
<dbReference type="InterPro" id="IPR038695">
    <property type="entry name" value="Saro_0823-like_sf"/>
</dbReference>